<reference evidence="2" key="1">
    <citation type="submission" date="2020-12" db="EMBL/GenBank/DDBJ databases">
        <authorList>
            <person name="Rodrigo-Torres L."/>
            <person name="Arahal R. D."/>
            <person name="Lucena T."/>
        </authorList>
    </citation>
    <scope>NUCLEOTIDE SEQUENCE</scope>
    <source>
        <strain evidence="2">CECT 9390</strain>
    </source>
</reference>
<dbReference type="EMBL" id="CAJIMS010000001">
    <property type="protein sequence ID" value="CAD7812719.1"/>
    <property type="molecule type" value="Genomic_DNA"/>
</dbReference>
<dbReference type="Proteomes" id="UP000662618">
    <property type="component" value="Unassembled WGS sequence"/>
</dbReference>
<evidence type="ECO:0000256" key="1">
    <source>
        <dbReference type="SAM" id="Phobius"/>
    </source>
</evidence>
<accession>A0A9N8MPU3</accession>
<keyword evidence="1" id="KW-0472">Membrane</keyword>
<feature type="transmembrane region" description="Helical" evidence="1">
    <location>
        <begin position="12"/>
        <end position="34"/>
    </location>
</feature>
<protein>
    <submittedName>
        <fullName evidence="2">Uncharacterized protein</fullName>
    </submittedName>
</protein>
<evidence type="ECO:0000313" key="3">
    <source>
        <dbReference type="Proteomes" id="UP000662618"/>
    </source>
</evidence>
<comment type="caution">
    <text evidence="2">The sequence shown here is derived from an EMBL/GenBank/DDBJ whole genome shotgun (WGS) entry which is preliminary data.</text>
</comment>
<sequence>MEPQKKNRPNSLVIILFALIILMIVIYFILVMFFPTVFDLMNTGEIKPIPQNE</sequence>
<dbReference type="AlphaFoldDB" id="A0A9N8MPU3"/>
<keyword evidence="1" id="KW-1133">Transmembrane helix</keyword>
<gene>
    <name evidence="2" type="ORF">CHRY9390_02553</name>
</gene>
<name>A0A9N8MPU3_9FLAO</name>
<keyword evidence="3" id="KW-1185">Reference proteome</keyword>
<organism evidence="2 3">
    <name type="scientific">Chryseobacterium aquaeductus</name>
    <dbReference type="NCBI Taxonomy" id="2675056"/>
    <lineage>
        <taxon>Bacteria</taxon>
        <taxon>Pseudomonadati</taxon>
        <taxon>Bacteroidota</taxon>
        <taxon>Flavobacteriia</taxon>
        <taxon>Flavobacteriales</taxon>
        <taxon>Weeksellaceae</taxon>
        <taxon>Chryseobacterium group</taxon>
        <taxon>Chryseobacterium</taxon>
    </lineage>
</organism>
<evidence type="ECO:0000313" key="2">
    <source>
        <dbReference type="EMBL" id="CAD7812719.1"/>
    </source>
</evidence>
<dbReference type="RefSeq" id="WP_162088806.1">
    <property type="nucleotide sequence ID" value="NZ_CAJIMS010000001.1"/>
</dbReference>
<proteinExistence type="predicted"/>
<keyword evidence="1" id="KW-0812">Transmembrane</keyword>